<protein>
    <submittedName>
        <fullName evidence="4">Helix-turn-helix domain-containing protein</fullName>
    </submittedName>
</protein>
<dbReference type="Proteomes" id="UP000674217">
    <property type="component" value="Unassembled WGS sequence"/>
</dbReference>
<dbReference type="RefSeq" id="WP_210645990.1">
    <property type="nucleotide sequence ID" value="NZ_JAGFBU010000003.1"/>
</dbReference>
<gene>
    <name evidence="4" type="ORF">J3S90_09440</name>
</gene>
<feature type="signal peptide" evidence="2">
    <location>
        <begin position="1"/>
        <end position="19"/>
    </location>
</feature>
<evidence type="ECO:0000256" key="1">
    <source>
        <dbReference type="SAM" id="Phobius"/>
    </source>
</evidence>
<dbReference type="Gene3D" id="1.25.40.10">
    <property type="entry name" value="Tetratricopeptide repeat domain"/>
    <property type="match status" value="2"/>
</dbReference>
<name>A0ABS5CTT6_9FLAO</name>
<organism evidence="4 5">
    <name type="scientific">Flavobacterium flabelliforme</name>
    <dbReference type="NCBI Taxonomy" id="2816119"/>
    <lineage>
        <taxon>Bacteria</taxon>
        <taxon>Pseudomonadati</taxon>
        <taxon>Bacteroidota</taxon>
        <taxon>Flavobacteriia</taxon>
        <taxon>Flavobacteriales</taxon>
        <taxon>Flavobacteriaceae</taxon>
        <taxon>Flavobacterium</taxon>
    </lineage>
</organism>
<dbReference type="InterPro" id="IPR011990">
    <property type="entry name" value="TPR-like_helical_dom_sf"/>
</dbReference>
<keyword evidence="1" id="KW-0812">Transmembrane</keyword>
<sequence length="551" mass="65236">MMKKYLIILWVCLFHNAYAQQNNLLISDSLSGKTYEFFSNNIRYEEKDSINERLYAQSWLAKGKREKNFGQMTQSYKALIYLSDNKLQLKYADSMLTAARSTADIELIGSAYMTKGIIQYDHKEHRKALDNYLIADEYISKTDNHYLIYKVKYVIAQVKYHLGFYDEATALFQECVKYFKKKNERAYLNSLHSLGLCYNRIGKYQLCSQINRTGISEGLRFKNLEMQPYFIHSEGVNQYFQHNYTDAIKKLTKILPIVIDNKDFINETTAYFYIGKSYWDQKLHIKALPYLLKIDEAFQKQKYIRPHLREAYEFLIDYYQQQNDKTLELYYVKTLLEVDKLLLQDYKYLTGKIHKEYDTKKLLQRQRNIEQYWTVIICLVMTVMTVLIAILVYRHYKNKRLFKELMNRKPETSKLCVGSASKELDINPDVVATILKKLEKFEHSKKYLEKEINLLKLASLLNTNTKYAYKIIAKYRNKGIIEYITDLKIDHIIELLKSENKYRIYKNKSLADEAGFGSTQNFTRAFKTRTGISPSYFCTELNKSLTADILK</sequence>
<dbReference type="SMART" id="SM00342">
    <property type="entry name" value="HTH_ARAC"/>
    <property type="match status" value="1"/>
</dbReference>
<keyword evidence="2" id="KW-0732">Signal</keyword>
<keyword evidence="1" id="KW-0472">Membrane</keyword>
<dbReference type="Gene3D" id="1.10.10.60">
    <property type="entry name" value="Homeodomain-like"/>
    <property type="match status" value="1"/>
</dbReference>
<feature type="transmembrane region" description="Helical" evidence="1">
    <location>
        <begin position="372"/>
        <end position="393"/>
    </location>
</feature>
<dbReference type="SUPFAM" id="SSF48452">
    <property type="entry name" value="TPR-like"/>
    <property type="match status" value="1"/>
</dbReference>
<evidence type="ECO:0000313" key="4">
    <source>
        <dbReference type="EMBL" id="MBP4142025.1"/>
    </source>
</evidence>
<comment type="caution">
    <text evidence="4">The sequence shown here is derived from an EMBL/GenBank/DDBJ whole genome shotgun (WGS) entry which is preliminary data.</text>
</comment>
<dbReference type="EMBL" id="JAGFBU010000003">
    <property type="protein sequence ID" value="MBP4142025.1"/>
    <property type="molecule type" value="Genomic_DNA"/>
</dbReference>
<feature type="domain" description="HTH araC/xylS-type" evidence="3">
    <location>
        <begin position="448"/>
        <end position="540"/>
    </location>
</feature>
<dbReference type="Pfam" id="PF12833">
    <property type="entry name" value="HTH_18"/>
    <property type="match status" value="1"/>
</dbReference>
<proteinExistence type="predicted"/>
<evidence type="ECO:0000259" key="3">
    <source>
        <dbReference type="PROSITE" id="PS01124"/>
    </source>
</evidence>
<keyword evidence="1" id="KW-1133">Transmembrane helix</keyword>
<dbReference type="InterPro" id="IPR018060">
    <property type="entry name" value="HTH_AraC"/>
</dbReference>
<dbReference type="PROSITE" id="PS01124">
    <property type="entry name" value="HTH_ARAC_FAMILY_2"/>
    <property type="match status" value="1"/>
</dbReference>
<evidence type="ECO:0000256" key="2">
    <source>
        <dbReference type="SAM" id="SignalP"/>
    </source>
</evidence>
<evidence type="ECO:0000313" key="5">
    <source>
        <dbReference type="Proteomes" id="UP000674217"/>
    </source>
</evidence>
<keyword evidence="5" id="KW-1185">Reference proteome</keyword>
<reference evidence="4 5" key="1">
    <citation type="submission" date="2021-03" db="EMBL/GenBank/DDBJ databases">
        <title>Flavobacterium Flabelliformis Sp. Nov. And Flavobacterium Geliluteum Sp. Nov., Two Novel Multidrug Resistant Psychrophilic Species Isolated From Antarctica.</title>
        <authorList>
            <person name="Kralova S."/>
            <person name="Busse H.J."/>
            <person name="Bezdicek M."/>
            <person name="Nykrynova M."/>
            <person name="Kroupova E."/>
            <person name="Krsek D."/>
            <person name="Sedlacek I."/>
        </authorList>
    </citation>
    <scope>NUCLEOTIDE SEQUENCE [LARGE SCALE GENOMIC DNA]</scope>
    <source>
        <strain evidence="4 5">P4023</strain>
    </source>
</reference>
<accession>A0ABS5CTT6</accession>
<feature type="chain" id="PRO_5046386012" evidence="2">
    <location>
        <begin position="20"/>
        <end position="551"/>
    </location>
</feature>